<keyword evidence="3" id="KW-1185">Reference proteome</keyword>
<feature type="compositionally biased region" description="Low complexity" evidence="1">
    <location>
        <begin position="551"/>
        <end position="562"/>
    </location>
</feature>
<organism evidence="2 3">
    <name type="scientific">Vanrija pseudolonga</name>
    <dbReference type="NCBI Taxonomy" id="143232"/>
    <lineage>
        <taxon>Eukaryota</taxon>
        <taxon>Fungi</taxon>
        <taxon>Dikarya</taxon>
        <taxon>Basidiomycota</taxon>
        <taxon>Agaricomycotina</taxon>
        <taxon>Tremellomycetes</taxon>
        <taxon>Trichosporonales</taxon>
        <taxon>Trichosporonaceae</taxon>
        <taxon>Vanrija</taxon>
    </lineage>
</organism>
<dbReference type="RefSeq" id="XP_062626797.1">
    <property type="nucleotide sequence ID" value="XM_062770813.1"/>
</dbReference>
<feature type="region of interest" description="Disordered" evidence="1">
    <location>
        <begin position="358"/>
        <end position="387"/>
    </location>
</feature>
<feature type="compositionally biased region" description="Polar residues" evidence="1">
    <location>
        <begin position="267"/>
        <end position="283"/>
    </location>
</feature>
<sequence length="703" mass="73934">MFNKKKDTTAPGRAGRAPSPAPQVMINRRRSAGSVGALGGALNNNTNIETAGPANAGGAGAQNITGRLEANPTEDDNGGGTGDNQQHPQRRSLSDWVQRNILCVRSPEDPNNASSVPTTTHNTLPPQPDAAAAAAAVASRDPAAMSRRPHPVIIPSRDVPRTILDSPSPPATGFIHTPAGVSIIRQGDFGSELGHPIVAGYFSDGLRTPRHATPETSHDGEEQPHSHSDDFRLSPEPREPESESDEDNNERGRGRFKFGRVFHRPAASNNPTPAHSLSGSSRVGSIRNAMKSLTGLTRRAPVPTSHNPVTRSRRHAATRDALERQRGPGPRRTQQTIPTPAPAPIPIVSDRRNALEVGRDGPSDLPEFHGRQRSATEPTPFAGPIRSQPVGAPFGASGASYRPRPFGTPYVAGSAITISTRSSGTSATSVQTQPPVIFPFQGATWTPPRPPTPNPAPAGPDVAGVATEAATTALRTIAIDSPRKVFQVTVSIPVVRHGVVFARWGIRGISFSFHWLRKRISPSSTPQQQQGSPELHVPATMQAPLVARGDVGSAAGASSGDRATIKDDDEGKGGNGNAGDKNAGGNKGKDNVGHGIGGNGGKSGDNQGDGGKGGGGKDNRGKGNGEKKEEDLEEEEEDEDDGDDKDEELSDGDDDEWTDINTDTEADWSDCGEPVNSFLDSSSDEEAPLLPRGRGDGRRGGRR</sequence>
<feature type="compositionally biased region" description="Basic residues" evidence="1">
    <location>
        <begin position="254"/>
        <end position="263"/>
    </location>
</feature>
<evidence type="ECO:0000313" key="3">
    <source>
        <dbReference type="Proteomes" id="UP000827549"/>
    </source>
</evidence>
<proteinExistence type="predicted"/>
<feature type="region of interest" description="Disordered" evidence="1">
    <location>
        <begin position="551"/>
        <end position="703"/>
    </location>
</feature>
<feature type="region of interest" description="Disordered" evidence="1">
    <location>
        <begin position="1"/>
        <end position="93"/>
    </location>
</feature>
<feature type="compositionally biased region" description="Low complexity" evidence="1">
    <location>
        <begin position="32"/>
        <end position="54"/>
    </location>
</feature>
<feature type="compositionally biased region" description="Basic and acidic residues" evidence="1">
    <location>
        <begin position="358"/>
        <end position="370"/>
    </location>
</feature>
<feature type="compositionally biased region" description="Low complexity" evidence="1">
    <location>
        <begin position="327"/>
        <end position="338"/>
    </location>
</feature>
<protein>
    <submittedName>
        <fullName evidence="2">Uncharacterized protein</fullName>
    </submittedName>
</protein>
<feature type="compositionally biased region" description="Acidic residues" evidence="1">
    <location>
        <begin position="631"/>
        <end position="670"/>
    </location>
</feature>
<feature type="compositionally biased region" description="Gly residues" evidence="1">
    <location>
        <begin position="594"/>
        <end position="614"/>
    </location>
</feature>
<feature type="compositionally biased region" description="Polar residues" evidence="1">
    <location>
        <begin position="109"/>
        <end position="124"/>
    </location>
</feature>
<reference evidence="2" key="1">
    <citation type="submission" date="2023-10" db="EMBL/GenBank/DDBJ databases">
        <authorList>
            <person name="Noh H."/>
        </authorList>
    </citation>
    <scope>NUCLEOTIDE SEQUENCE</scope>
    <source>
        <strain evidence="2">DUCC4014</strain>
    </source>
</reference>
<gene>
    <name evidence="2" type="ORF">LOC62_03G004292</name>
</gene>
<dbReference type="Proteomes" id="UP000827549">
    <property type="component" value="Chromosome 3"/>
</dbReference>
<dbReference type="AlphaFoldDB" id="A0AAF0Y5Y6"/>
<feature type="region of interest" description="Disordered" evidence="1">
    <location>
        <begin position="106"/>
        <end position="125"/>
    </location>
</feature>
<accession>A0AAF0Y5Y6</accession>
<dbReference type="EMBL" id="CP086716">
    <property type="protein sequence ID" value="WOO80765.1"/>
    <property type="molecule type" value="Genomic_DNA"/>
</dbReference>
<feature type="compositionally biased region" description="Basic and acidic residues" evidence="1">
    <location>
        <begin position="615"/>
        <end position="630"/>
    </location>
</feature>
<feature type="compositionally biased region" description="Basic and acidic residues" evidence="1">
    <location>
        <begin position="563"/>
        <end position="572"/>
    </location>
</feature>
<feature type="region of interest" description="Disordered" evidence="1">
    <location>
        <begin position="204"/>
        <end position="346"/>
    </location>
</feature>
<evidence type="ECO:0000313" key="2">
    <source>
        <dbReference type="EMBL" id="WOO80765.1"/>
    </source>
</evidence>
<feature type="compositionally biased region" description="Basic and acidic residues" evidence="1">
    <location>
        <begin position="317"/>
        <end position="326"/>
    </location>
</feature>
<evidence type="ECO:0000256" key="1">
    <source>
        <dbReference type="SAM" id="MobiDB-lite"/>
    </source>
</evidence>
<feature type="compositionally biased region" description="Basic and acidic residues" evidence="1">
    <location>
        <begin position="693"/>
        <end position="703"/>
    </location>
</feature>
<name>A0AAF0Y5Y6_9TREE</name>
<feature type="compositionally biased region" description="Basic and acidic residues" evidence="1">
    <location>
        <begin position="212"/>
        <end position="241"/>
    </location>
</feature>
<dbReference type="GeneID" id="87807530"/>